<evidence type="ECO:0000313" key="2">
    <source>
        <dbReference type="EMBL" id="HIS65659.1"/>
    </source>
</evidence>
<proteinExistence type="predicted"/>
<protein>
    <submittedName>
        <fullName evidence="2">DUF89 family protein</fullName>
    </submittedName>
</protein>
<dbReference type="AlphaFoldDB" id="A0A9D1FBE7"/>
<dbReference type="InterPro" id="IPR014444">
    <property type="entry name" value="PH1575-like"/>
</dbReference>
<dbReference type="InterPro" id="IPR002791">
    <property type="entry name" value="ARMT1-like_metal-bd"/>
</dbReference>
<reference evidence="2" key="1">
    <citation type="submission" date="2020-10" db="EMBL/GenBank/DDBJ databases">
        <authorList>
            <person name="Gilroy R."/>
        </authorList>
    </citation>
    <scope>NUCLEOTIDE SEQUENCE</scope>
    <source>
        <strain evidence="2">ChiBcec16-1751</strain>
    </source>
</reference>
<feature type="domain" description="Damage-control phosphatase ARMT1-like metal-binding" evidence="1">
    <location>
        <begin position="5"/>
        <end position="276"/>
    </location>
</feature>
<comment type="caution">
    <text evidence="2">The sequence shown here is derived from an EMBL/GenBank/DDBJ whole genome shotgun (WGS) entry which is preliminary data.</text>
</comment>
<dbReference type="InterPro" id="IPR036075">
    <property type="entry name" value="ARMT-1-like_metal-bd_sf"/>
</dbReference>
<name>A0A9D1FBE7_9FIRM</name>
<organism evidence="2 3">
    <name type="scientific">Candidatus Avoscillospira avistercoris</name>
    <dbReference type="NCBI Taxonomy" id="2840707"/>
    <lineage>
        <taxon>Bacteria</taxon>
        <taxon>Bacillati</taxon>
        <taxon>Bacillota</taxon>
        <taxon>Clostridia</taxon>
        <taxon>Eubacteriales</taxon>
        <taxon>Oscillospiraceae</taxon>
        <taxon>Oscillospiraceae incertae sedis</taxon>
        <taxon>Candidatus Avoscillospira</taxon>
    </lineage>
</organism>
<sequence>MRFDAQCIDCLVRRQRSLADERGEPEKSYLFMRDVLQAILDAPEGVAAPYLIPKFDEAFQKYWPGTDPYAELKRMSNDFMMARLPKLRAMVEASADPVRTALQLAQVANYIDYGALSENVDPEKLDQMLFSAADNPVDEKTYTQFFTELESARRMLYIGDNAGEIVADRLLLEALMQRFPHLSITYGVRGGPALNDVTREDAAAVGLDQLVPIVDNGTRISGTELDYIGQEMRQVLEDADVILAKGQANFETLVTSGRNIYYIFLCKCVRFTRLFDVPMLTGMFCRERDLHVETPFY</sequence>
<reference evidence="2" key="2">
    <citation type="journal article" date="2021" name="PeerJ">
        <title>Extensive microbial diversity within the chicken gut microbiome revealed by metagenomics and culture.</title>
        <authorList>
            <person name="Gilroy R."/>
            <person name="Ravi A."/>
            <person name="Getino M."/>
            <person name="Pursley I."/>
            <person name="Horton D.L."/>
            <person name="Alikhan N.F."/>
            <person name="Baker D."/>
            <person name="Gharbi K."/>
            <person name="Hall N."/>
            <person name="Watson M."/>
            <person name="Adriaenssens E.M."/>
            <person name="Foster-Nyarko E."/>
            <person name="Jarju S."/>
            <person name="Secka A."/>
            <person name="Antonio M."/>
            <person name="Oren A."/>
            <person name="Chaudhuri R.R."/>
            <person name="La Ragione R."/>
            <person name="Hildebrand F."/>
            <person name="Pallen M.J."/>
        </authorList>
    </citation>
    <scope>NUCLEOTIDE SEQUENCE</scope>
    <source>
        <strain evidence="2">ChiBcec16-1751</strain>
    </source>
</reference>
<dbReference type="Pfam" id="PF01937">
    <property type="entry name" value="ARMT1-like_dom"/>
    <property type="match status" value="1"/>
</dbReference>
<dbReference type="SUPFAM" id="SSF111321">
    <property type="entry name" value="AF1104-like"/>
    <property type="match status" value="1"/>
</dbReference>
<evidence type="ECO:0000313" key="3">
    <source>
        <dbReference type="Proteomes" id="UP000886741"/>
    </source>
</evidence>
<dbReference type="Gene3D" id="3.40.50.10880">
    <property type="entry name" value="Uncharacterised protein PF01937, DUF89, domain 3"/>
    <property type="match status" value="1"/>
</dbReference>
<evidence type="ECO:0000259" key="1">
    <source>
        <dbReference type="Pfam" id="PF01937"/>
    </source>
</evidence>
<gene>
    <name evidence="2" type="ORF">IAA83_09900</name>
</gene>
<dbReference type="Proteomes" id="UP000886741">
    <property type="component" value="Unassembled WGS sequence"/>
</dbReference>
<dbReference type="Gene3D" id="1.10.285.20">
    <property type="entry name" value="Uncharacterised protein PF01937, DUF89, domain 2"/>
    <property type="match status" value="1"/>
</dbReference>
<accession>A0A9D1FBE7</accession>
<dbReference type="PIRSF" id="PIRSF006593">
    <property type="entry name" value="UCP006593"/>
    <property type="match status" value="1"/>
</dbReference>
<dbReference type="EMBL" id="DVJJ01000149">
    <property type="protein sequence ID" value="HIS65659.1"/>
    <property type="molecule type" value="Genomic_DNA"/>
</dbReference>